<dbReference type="GO" id="GO:0046872">
    <property type="term" value="F:metal ion binding"/>
    <property type="evidence" value="ECO:0007669"/>
    <property type="project" value="UniProtKB-KW"/>
</dbReference>
<dbReference type="EC" id="1.97.1.4" evidence="10"/>
<organism evidence="10">
    <name type="scientific">hydrothermal vent metagenome</name>
    <dbReference type="NCBI Taxonomy" id="652676"/>
    <lineage>
        <taxon>unclassified sequences</taxon>
        <taxon>metagenomes</taxon>
        <taxon>ecological metagenomes</taxon>
    </lineage>
</organism>
<dbReference type="SFLD" id="SFLDS00029">
    <property type="entry name" value="Radical_SAM"/>
    <property type="match status" value="1"/>
</dbReference>
<comment type="similarity">
    <text evidence="2">Belongs to the organic radical-activating enzymes family.</text>
</comment>
<dbReference type="PROSITE" id="PS51918">
    <property type="entry name" value="RADICAL_SAM"/>
    <property type="match status" value="1"/>
</dbReference>
<keyword evidence="4" id="KW-0949">S-adenosyl-L-methionine</keyword>
<keyword evidence="5" id="KW-0479">Metal-binding</keyword>
<evidence type="ECO:0000313" key="10">
    <source>
        <dbReference type="EMBL" id="VAX29019.1"/>
    </source>
</evidence>
<evidence type="ECO:0000259" key="9">
    <source>
        <dbReference type="PROSITE" id="PS51918"/>
    </source>
</evidence>
<accession>A0A3B1CFN2</accession>
<dbReference type="InterPro" id="IPR012840">
    <property type="entry name" value="NrdG2"/>
</dbReference>
<name>A0A3B1CFN2_9ZZZZ</name>
<dbReference type="InterPro" id="IPR058240">
    <property type="entry name" value="rSAM_sf"/>
</dbReference>
<keyword evidence="7" id="KW-0408">Iron</keyword>
<dbReference type="SUPFAM" id="SSF102114">
    <property type="entry name" value="Radical SAM enzymes"/>
    <property type="match status" value="1"/>
</dbReference>
<feature type="domain" description="Radical SAM core" evidence="9">
    <location>
        <begin position="13"/>
        <end position="226"/>
    </location>
</feature>
<keyword evidence="8" id="KW-0411">Iron-sulfur</keyword>
<dbReference type="SFLD" id="SFLDG01067">
    <property type="entry name" value="SPASM/twitch_domain_containing"/>
    <property type="match status" value="1"/>
</dbReference>
<dbReference type="GO" id="GO:0043365">
    <property type="term" value="F:[formate-C-acetyltransferase]-activating enzyme activity"/>
    <property type="evidence" value="ECO:0007669"/>
    <property type="project" value="UniProtKB-EC"/>
</dbReference>
<reference evidence="10" key="1">
    <citation type="submission" date="2018-06" db="EMBL/GenBank/DDBJ databases">
        <authorList>
            <person name="Zhirakovskaya E."/>
        </authorList>
    </citation>
    <scope>NUCLEOTIDE SEQUENCE</scope>
</reference>
<dbReference type="SFLD" id="SFLDG01094">
    <property type="entry name" value="Uncharacterised_Radical_SAM_Su"/>
    <property type="match status" value="1"/>
</dbReference>
<dbReference type="InterPro" id="IPR050377">
    <property type="entry name" value="Radical_SAM_PqqE_MftC-like"/>
</dbReference>
<dbReference type="InterPro" id="IPR007197">
    <property type="entry name" value="rSAM"/>
</dbReference>
<comment type="cofactor">
    <cofactor evidence="1">
        <name>[4Fe-4S] cluster</name>
        <dbReference type="ChEBI" id="CHEBI:49883"/>
    </cofactor>
</comment>
<dbReference type="EMBL" id="UOGI01000039">
    <property type="protein sequence ID" value="VAX29019.1"/>
    <property type="molecule type" value="Genomic_DNA"/>
</dbReference>
<gene>
    <name evidence="10" type="ORF">MNBD_NITROSPIRAE03-1899</name>
</gene>
<dbReference type="PANTHER" id="PTHR11228:SF27">
    <property type="entry name" value="GLYCYL-RADICAL ENZYME ACTIVATING ENZYME MJ1227-RELATED"/>
    <property type="match status" value="1"/>
</dbReference>
<dbReference type="AlphaFoldDB" id="A0A3B1CFN2"/>
<dbReference type="GO" id="GO:0051539">
    <property type="term" value="F:4 iron, 4 sulfur cluster binding"/>
    <property type="evidence" value="ECO:0007669"/>
    <property type="project" value="UniProtKB-KW"/>
</dbReference>
<dbReference type="PANTHER" id="PTHR11228">
    <property type="entry name" value="RADICAL SAM DOMAIN PROTEIN"/>
    <property type="match status" value="1"/>
</dbReference>
<evidence type="ECO:0000256" key="4">
    <source>
        <dbReference type="ARBA" id="ARBA00022691"/>
    </source>
</evidence>
<evidence type="ECO:0000256" key="6">
    <source>
        <dbReference type="ARBA" id="ARBA00023002"/>
    </source>
</evidence>
<sequence>MTIGGLQKFSLIDYPGKISAIVFMQGCNFRCAYCYNRELVYPHLFKEPIPENEILSFLDSRKGLLNGVVVTGGEPLLQDDLGEFLGQVKAMGYRIKLDTNGSRPDRLEELLSKGLVDYMAMDYKAPLSRYPGVTGVEGDKERIRRSIEVITGSGLSCEIRTTVFSGLGMSDLLDMMMELQSMNVESYFLQLFKPFWGCKEDLSSGCPDIEFLYENLLCRFLRYGIRNTNKEAYKYAGYR</sequence>
<evidence type="ECO:0000256" key="8">
    <source>
        <dbReference type="ARBA" id="ARBA00023014"/>
    </source>
</evidence>
<dbReference type="NCBIfam" id="TIGR02495">
    <property type="entry name" value="NrdG2"/>
    <property type="match status" value="1"/>
</dbReference>
<proteinExistence type="inferred from homology"/>
<dbReference type="CDD" id="cd01335">
    <property type="entry name" value="Radical_SAM"/>
    <property type="match status" value="1"/>
</dbReference>
<evidence type="ECO:0000256" key="3">
    <source>
        <dbReference type="ARBA" id="ARBA00022485"/>
    </source>
</evidence>
<dbReference type="Gene3D" id="3.20.20.70">
    <property type="entry name" value="Aldolase class I"/>
    <property type="match status" value="1"/>
</dbReference>
<protein>
    <submittedName>
        <fullName evidence="10">Ribonucleotide reductase of class III (Anaerobic), activating protein</fullName>
        <ecNumber evidence="10">1.97.1.4</ecNumber>
    </submittedName>
</protein>
<dbReference type="InterPro" id="IPR001989">
    <property type="entry name" value="Radical_activat_CS"/>
</dbReference>
<evidence type="ECO:0000256" key="5">
    <source>
        <dbReference type="ARBA" id="ARBA00022723"/>
    </source>
</evidence>
<evidence type="ECO:0000256" key="7">
    <source>
        <dbReference type="ARBA" id="ARBA00023004"/>
    </source>
</evidence>
<dbReference type="Pfam" id="PF04055">
    <property type="entry name" value="Radical_SAM"/>
    <property type="match status" value="1"/>
</dbReference>
<evidence type="ECO:0000256" key="2">
    <source>
        <dbReference type="ARBA" id="ARBA00009777"/>
    </source>
</evidence>
<dbReference type="InterPro" id="IPR013785">
    <property type="entry name" value="Aldolase_TIM"/>
</dbReference>
<keyword evidence="3" id="KW-0004">4Fe-4S</keyword>
<evidence type="ECO:0000256" key="1">
    <source>
        <dbReference type="ARBA" id="ARBA00001966"/>
    </source>
</evidence>
<keyword evidence="6 10" id="KW-0560">Oxidoreductase</keyword>
<dbReference type="PROSITE" id="PS01087">
    <property type="entry name" value="RADICAL_ACTIVATING"/>
    <property type="match status" value="1"/>
</dbReference>